<dbReference type="InterPro" id="IPR008929">
    <property type="entry name" value="Chondroitin_lyas"/>
</dbReference>
<dbReference type="Pfam" id="PF22888">
    <property type="entry name" value="FIMAH"/>
    <property type="match status" value="1"/>
</dbReference>
<dbReference type="EMBL" id="RBAH01000022">
    <property type="protein sequence ID" value="RKN75869.1"/>
    <property type="molecule type" value="Genomic_DNA"/>
</dbReference>
<dbReference type="Gene3D" id="2.70.98.70">
    <property type="match status" value="1"/>
</dbReference>
<sequence>MKKHMKRAVSFLLSLVLTLSVWTGWNAAQPKDVSAALMDPFEHLDQGKLFFSGPVNAYDLLVTPLAWPSVPGRVIAEADIQPISNAGSSWAPALSLYWDTAKYVSIGISSNGKFNLLPGGYTGTAPLGQTYRVRIVWENGTVQLWGGLKGTDPVLLKTTPAPASGPPPYLLVGKGFGSTSVYTNPFLANDYSDVGTSGNVYMDNITVFADETLKLEETFGSGIDPERWQVLMSPSAQPKPPVEFADLFPNWKAPAERGAASVPRVLYKEADWNDYFQKVQTSAEFRAFSDQQIQSLRNEAALAMGYDAAAIENMIPVTTPNANLFTPCPNAPANGFPHGSWQWSPSNPDVMYCGGMAFPNEQYPEEGVMIANWGGVEQRITYYNREVYDYNGFPLRPSFTSYIRAKKVLYMANIANKMAILYKLTGEAAYARQAKSILLRFAAVYPHWLLHSGYGEFADMDPKTAAFSIDKLPKPELTAPPNTPNRGLYAGYWMAGRGNADGLEGSFILPLVTAYDLLQNVQDQQAPLLNSGDRLVIERDLLLESAALFLADSSINNKSISNRTAAAAIGVAVDEPKLVRFGLHGFNQLMSQWYKADGSPAETPAYGLQVVGYLWRLGEILEGYSDPPSYTPPAGTSRIDNFTVYNRTDYRMVYKTLGDALLPSMKYPVVGDSYMTSAPAGYYLGLGAKRSGLDSLTSLLRFGGFTLSGLEGLFYRPDQLEQADPLVLPDVMFPQWKLAYLRGGSSNLGSSAILNLSDWGGHRHLDSLDLSYWANGGEALSDLGYLWDSPDKAMTSRSAAHNLVVVDKANQKDSGRGGSLGFYETPGPVKAAEASSRAYAQTDVYDRTVLSLGATARRPEYLVDLFRVRGGGTHDYMLHGATSGATSEHIQLSPGGSAAVAGYGLTDVKSAVTDQPWTVGWKNAGGTGWIKSWQVPMTVAESVYIGSGWGQRGTADSGAQLPYVVRRLNGAPQGSTFASVFESYTAAPSIQQVTALTATDSVYAPDVSASVGLAVSGAGWHDLVFSTRTGAASLPRTFREGGNPNQTVTFGGQLGVLSYEEQNGADVLRSAFLAGEGRIERDGRGIAIAQGEQKEGAIAQSFQDGFTASGIVADANLWIGSHVLIRKGTDWTAYPVLDVRTEGGKTRFVTYAAGDGYPFDGGEAWKLVPYATAELTATGEWSIVKSAGRAAVIDNEPNRPMTIAAMAEQTNQLQQSGDIQSTFAGELKYRLDIIRLLEEQGNRQTAIAYLQDFVAHLNDPSVRAQQLVSATAADLLNAAAGALLQGWAQA</sequence>
<proteinExistence type="predicted"/>
<gene>
    <name evidence="3" type="ORF">D7M11_25530</name>
</gene>
<comment type="caution">
    <text evidence="3">The sequence shown here is derived from an EMBL/GenBank/DDBJ whole genome shotgun (WGS) entry which is preliminary data.</text>
</comment>
<dbReference type="OrthoDB" id="3799295at2"/>
<name>A0A3B0BUH6_9BACL</name>
<reference evidence="3 4" key="1">
    <citation type="journal article" date="2007" name="Int. J. Syst. Evol. Microbiol.">
        <title>Paenibacillus ginsengarvi sp. nov., isolated from soil from ginseng cultivation.</title>
        <authorList>
            <person name="Yoon M.H."/>
            <person name="Ten L.N."/>
            <person name="Im W.T."/>
        </authorList>
    </citation>
    <scope>NUCLEOTIDE SEQUENCE [LARGE SCALE GENOMIC DNA]</scope>
    <source>
        <strain evidence="3 4">KCTC 13059</strain>
    </source>
</reference>
<organism evidence="3 4">
    <name type="scientific">Paenibacillus ginsengarvi</name>
    <dbReference type="NCBI Taxonomy" id="400777"/>
    <lineage>
        <taxon>Bacteria</taxon>
        <taxon>Bacillati</taxon>
        <taxon>Bacillota</taxon>
        <taxon>Bacilli</taxon>
        <taxon>Bacillales</taxon>
        <taxon>Paenibacillaceae</taxon>
        <taxon>Paenibacillus</taxon>
    </lineage>
</organism>
<dbReference type="SUPFAM" id="SSF48230">
    <property type="entry name" value="Chondroitin AC/alginate lyase"/>
    <property type="match status" value="1"/>
</dbReference>
<evidence type="ECO:0000259" key="2">
    <source>
        <dbReference type="Pfam" id="PF22888"/>
    </source>
</evidence>
<dbReference type="Gene3D" id="1.50.10.100">
    <property type="entry name" value="Chondroitin AC/alginate lyase"/>
    <property type="match status" value="1"/>
</dbReference>
<keyword evidence="1" id="KW-0732">Signal</keyword>
<feature type="signal peptide" evidence="1">
    <location>
        <begin position="1"/>
        <end position="27"/>
    </location>
</feature>
<evidence type="ECO:0000313" key="4">
    <source>
        <dbReference type="Proteomes" id="UP000282311"/>
    </source>
</evidence>
<dbReference type="RefSeq" id="WP_120750099.1">
    <property type="nucleotide sequence ID" value="NZ_RBAH01000022.1"/>
</dbReference>
<evidence type="ECO:0000256" key="1">
    <source>
        <dbReference type="SAM" id="SignalP"/>
    </source>
</evidence>
<keyword evidence="4" id="KW-1185">Reference proteome</keyword>
<dbReference type="Proteomes" id="UP000282311">
    <property type="component" value="Unassembled WGS sequence"/>
</dbReference>
<feature type="chain" id="PRO_5017226094" description="FIMAH domain-containing protein" evidence="1">
    <location>
        <begin position="28"/>
        <end position="1290"/>
    </location>
</feature>
<protein>
    <recommendedName>
        <fullName evidence="2">FIMAH domain-containing protein</fullName>
    </recommendedName>
</protein>
<evidence type="ECO:0000313" key="3">
    <source>
        <dbReference type="EMBL" id="RKN75869.1"/>
    </source>
</evidence>
<feature type="domain" description="FIMAH" evidence="2">
    <location>
        <begin position="1203"/>
        <end position="1285"/>
    </location>
</feature>
<dbReference type="InterPro" id="IPR054470">
    <property type="entry name" value="FIMAH_dom"/>
</dbReference>
<accession>A0A3B0BUH6</accession>